<evidence type="ECO:0000256" key="9">
    <source>
        <dbReference type="ARBA" id="ARBA00022516"/>
    </source>
</evidence>
<name>A0A1Q2MBX3_9BACT</name>
<feature type="transmembrane region" description="Helical" evidence="24">
    <location>
        <begin position="150"/>
        <end position="172"/>
    </location>
</feature>
<proteinExistence type="inferred from homology"/>
<evidence type="ECO:0000256" key="7">
    <source>
        <dbReference type="ARBA" id="ARBA00019373"/>
    </source>
</evidence>
<feature type="transmembrane region" description="Helical" evidence="24">
    <location>
        <begin position="193"/>
        <end position="212"/>
    </location>
</feature>
<evidence type="ECO:0000256" key="18">
    <source>
        <dbReference type="ARBA" id="ARBA00029893"/>
    </source>
</evidence>
<comment type="pathway">
    <text evidence="3">Phospholipid metabolism; CDP-diacylglycerol biosynthesis; CDP-diacylglycerol from sn-glycerol 3-phosphate: step 3/3.</text>
</comment>
<keyword evidence="13 24" id="KW-1133">Transmembrane helix</keyword>
<keyword evidence="16" id="KW-0594">Phospholipid biosynthesis</keyword>
<evidence type="ECO:0000256" key="23">
    <source>
        <dbReference type="ARBA" id="ARBA00033406"/>
    </source>
</evidence>
<evidence type="ECO:0000256" key="13">
    <source>
        <dbReference type="ARBA" id="ARBA00022989"/>
    </source>
</evidence>
<evidence type="ECO:0000256" key="11">
    <source>
        <dbReference type="ARBA" id="ARBA00022692"/>
    </source>
</evidence>
<evidence type="ECO:0000256" key="14">
    <source>
        <dbReference type="ARBA" id="ARBA00023098"/>
    </source>
</evidence>
<feature type="transmembrane region" description="Helical" evidence="24">
    <location>
        <begin position="32"/>
        <end position="50"/>
    </location>
</feature>
<comment type="similarity">
    <text evidence="5">Belongs to the CDS family.</text>
</comment>
<dbReference type="EC" id="2.7.7.41" evidence="6"/>
<dbReference type="EMBL" id="CP019646">
    <property type="protein sequence ID" value="AQQ69777.1"/>
    <property type="molecule type" value="Genomic_DNA"/>
</dbReference>
<dbReference type="Pfam" id="PF01148">
    <property type="entry name" value="CTP_transf_1"/>
    <property type="match status" value="1"/>
</dbReference>
<feature type="transmembrane region" description="Helical" evidence="24">
    <location>
        <begin position="218"/>
        <end position="237"/>
    </location>
</feature>
<evidence type="ECO:0000256" key="20">
    <source>
        <dbReference type="ARBA" id="ARBA00032253"/>
    </source>
</evidence>
<evidence type="ECO:0000313" key="26">
    <source>
        <dbReference type="Proteomes" id="UP000188181"/>
    </source>
</evidence>
<reference evidence="26" key="1">
    <citation type="submission" date="2017-02" db="EMBL/GenBank/DDBJ databases">
        <title>Comparative genomics and description of representatives of a novel lineage of planctomycetes thriving in anoxic sediments.</title>
        <authorList>
            <person name="Spring S."/>
            <person name="Bunk B."/>
            <person name="Sproer C."/>
        </authorList>
    </citation>
    <scope>NUCLEOTIDE SEQUENCE [LARGE SCALE GENOMIC DNA]</scope>
    <source>
        <strain evidence="26">SM-Chi-D1</strain>
    </source>
</reference>
<evidence type="ECO:0000256" key="10">
    <source>
        <dbReference type="ARBA" id="ARBA00022679"/>
    </source>
</evidence>
<keyword evidence="9" id="KW-0444">Lipid biosynthesis</keyword>
<dbReference type="PANTHER" id="PTHR46382">
    <property type="entry name" value="PHOSPHATIDATE CYTIDYLYLTRANSFERASE"/>
    <property type="match status" value="1"/>
</dbReference>
<keyword evidence="10 25" id="KW-0808">Transferase</keyword>
<keyword evidence="15 24" id="KW-0472">Membrane</keyword>
<evidence type="ECO:0000256" key="8">
    <source>
        <dbReference type="ARBA" id="ARBA00022475"/>
    </source>
</evidence>
<keyword evidence="26" id="KW-1185">Reference proteome</keyword>
<dbReference type="RefSeq" id="WP_146682087.1">
    <property type="nucleotide sequence ID" value="NZ_CP019646.1"/>
</dbReference>
<dbReference type="Proteomes" id="UP000188181">
    <property type="component" value="Chromosome"/>
</dbReference>
<dbReference type="GO" id="GO:0016024">
    <property type="term" value="P:CDP-diacylglycerol biosynthetic process"/>
    <property type="evidence" value="ECO:0007669"/>
    <property type="project" value="TreeGrafter"/>
</dbReference>
<feature type="transmembrane region" description="Helical" evidence="24">
    <location>
        <begin position="257"/>
        <end position="278"/>
    </location>
</feature>
<dbReference type="GO" id="GO:0004605">
    <property type="term" value="F:phosphatidate cytidylyltransferase activity"/>
    <property type="evidence" value="ECO:0007669"/>
    <property type="project" value="UniProtKB-EC"/>
</dbReference>
<comment type="pathway">
    <text evidence="4">Lipid metabolism.</text>
</comment>
<evidence type="ECO:0000256" key="24">
    <source>
        <dbReference type="SAM" id="Phobius"/>
    </source>
</evidence>
<keyword evidence="14" id="KW-0443">Lipid metabolism</keyword>
<keyword evidence="11 24" id="KW-0812">Transmembrane</keyword>
<gene>
    <name evidence="25" type="primary">cdsA</name>
    <name evidence="25" type="ORF">SMSP2_00111</name>
</gene>
<keyword evidence="17" id="KW-1208">Phospholipid metabolism</keyword>
<evidence type="ECO:0000256" key="21">
    <source>
        <dbReference type="ARBA" id="ARBA00032396"/>
    </source>
</evidence>
<evidence type="ECO:0000256" key="12">
    <source>
        <dbReference type="ARBA" id="ARBA00022695"/>
    </source>
</evidence>
<evidence type="ECO:0000256" key="5">
    <source>
        <dbReference type="ARBA" id="ARBA00010185"/>
    </source>
</evidence>
<sequence length="283" mass="30584">MLKFRLIFGSLMLAVLFGLLYLDGKLSEAMVFDGAVFTALVSLLAIPAQFEMRALAAKKGLEVMLFPAIAGSIILASAFFWPQFVKPEVQSDFLITYITFTPALIVCAVFFEQAMRRGYESTIANCSATILSIMYLGLMSSFIVGLRIKMGLAALLFAIITLKSSDIGAYTFGRIFGKRKFSPTISPGKSWEGLLGGAVFAAVIGFWLAGYVDFLPRWGGAVFGAVFAVIGQLGDLAESMLKRDAGVKDSANYIPGFGGILDIIDSPLIAAPFAYLYLSMFLN</sequence>
<dbReference type="OrthoDB" id="9799199at2"/>
<feature type="transmembrane region" description="Helical" evidence="24">
    <location>
        <begin position="62"/>
        <end position="81"/>
    </location>
</feature>
<comment type="subcellular location">
    <subcellularLocation>
        <location evidence="2">Cell membrane</location>
        <topology evidence="2">Multi-pass membrane protein</topology>
    </subcellularLocation>
</comment>
<evidence type="ECO:0000256" key="16">
    <source>
        <dbReference type="ARBA" id="ARBA00023209"/>
    </source>
</evidence>
<protein>
    <recommendedName>
        <fullName evidence="7">Phosphatidate cytidylyltransferase</fullName>
        <ecNumber evidence="6">2.7.7.41</ecNumber>
    </recommendedName>
    <alternativeName>
        <fullName evidence="20">CDP-DAG synthase</fullName>
    </alternativeName>
    <alternativeName>
        <fullName evidence="22">CDP-DG synthase</fullName>
    </alternativeName>
    <alternativeName>
        <fullName evidence="18">CDP-diacylglycerol synthase</fullName>
    </alternativeName>
    <alternativeName>
        <fullName evidence="21">CDP-diglyceride pyrophosphorylase</fullName>
    </alternativeName>
    <alternativeName>
        <fullName evidence="23">CDP-diglyceride synthase</fullName>
    </alternativeName>
    <alternativeName>
        <fullName evidence="19">CTP:phosphatidate cytidylyltransferase</fullName>
    </alternativeName>
</protein>
<feature type="transmembrane region" description="Helical" evidence="24">
    <location>
        <begin position="93"/>
        <end position="111"/>
    </location>
</feature>
<evidence type="ECO:0000256" key="6">
    <source>
        <dbReference type="ARBA" id="ARBA00012487"/>
    </source>
</evidence>
<evidence type="ECO:0000256" key="4">
    <source>
        <dbReference type="ARBA" id="ARBA00005189"/>
    </source>
</evidence>
<evidence type="ECO:0000256" key="15">
    <source>
        <dbReference type="ARBA" id="ARBA00023136"/>
    </source>
</evidence>
<comment type="catalytic activity">
    <reaction evidence="1">
        <text>a 1,2-diacyl-sn-glycero-3-phosphate + CTP + H(+) = a CDP-1,2-diacyl-sn-glycerol + diphosphate</text>
        <dbReference type="Rhea" id="RHEA:16229"/>
        <dbReference type="ChEBI" id="CHEBI:15378"/>
        <dbReference type="ChEBI" id="CHEBI:33019"/>
        <dbReference type="ChEBI" id="CHEBI:37563"/>
        <dbReference type="ChEBI" id="CHEBI:58332"/>
        <dbReference type="ChEBI" id="CHEBI:58608"/>
        <dbReference type="EC" id="2.7.7.41"/>
    </reaction>
</comment>
<evidence type="ECO:0000256" key="19">
    <source>
        <dbReference type="ARBA" id="ARBA00031825"/>
    </source>
</evidence>
<dbReference type="AlphaFoldDB" id="A0A1Q2MBX3"/>
<keyword evidence="12 25" id="KW-0548">Nucleotidyltransferase</keyword>
<evidence type="ECO:0000256" key="2">
    <source>
        <dbReference type="ARBA" id="ARBA00004651"/>
    </source>
</evidence>
<keyword evidence="8" id="KW-1003">Cell membrane</keyword>
<evidence type="ECO:0000256" key="17">
    <source>
        <dbReference type="ARBA" id="ARBA00023264"/>
    </source>
</evidence>
<dbReference type="PANTHER" id="PTHR46382:SF1">
    <property type="entry name" value="PHOSPHATIDATE CYTIDYLYLTRANSFERASE"/>
    <property type="match status" value="1"/>
</dbReference>
<feature type="transmembrane region" description="Helical" evidence="24">
    <location>
        <begin position="123"/>
        <end position="144"/>
    </location>
</feature>
<accession>A0A1Q2MBX3</accession>
<evidence type="ECO:0000256" key="1">
    <source>
        <dbReference type="ARBA" id="ARBA00001698"/>
    </source>
</evidence>
<evidence type="ECO:0000313" key="25">
    <source>
        <dbReference type="EMBL" id="AQQ69777.1"/>
    </source>
</evidence>
<dbReference type="KEGG" id="pbas:SMSP2_00111"/>
<dbReference type="GO" id="GO:0005886">
    <property type="term" value="C:plasma membrane"/>
    <property type="evidence" value="ECO:0007669"/>
    <property type="project" value="UniProtKB-SubCell"/>
</dbReference>
<evidence type="ECO:0000256" key="3">
    <source>
        <dbReference type="ARBA" id="ARBA00005119"/>
    </source>
</evidence>
<organism evidence="25 26">
    <name type="scientific">Limihaloglobus sulfuriphilus</name>
    <dbReference type="NCBI Taxonomy" id="1851148"/>
    <lineage>
        <taxon>Bacteria</taxon>
        <taxon>Pseudomonadati</taxon>
        <taxon>Planctomycetota</taxon>
        <taxon>Phycisphaerae</taxon>
        <taxon>Sedimentisphaerales</taxon>
        <taxon>Sedimentisphaeraceae</taxon>
        <taxon>Limihaloglobus</taxon>
    </lineage>
</organism>
<evidence type="ECO:0000256" key="22">
    <source>
        <dbReference type="ARBA" id="ARBA00032743"/>
    </source>
</evidence>
<dbReference type="STRING" id="1851148.SMSP2_00111"/>